<evidence type="ECO:0000256" key="2">
    <source>
        <dbReference type="ARBA" id="ARBA00023125"/>
    </source>
</evidence>
<keyword evidence="3" id="KW-0804">Transcription</keyword>
<keyword evidence="7" id="KW-1185">Reference proteome</keyword>
<dbReference type="Gene3D" id="1.10.357.10">
    <property type="entry name" value="Tetracycline Repressor, domain 2"/>
    <property type="match status" value="1"/>
</dbReference>
<evidence type="ECO:0000256" key="3">
    <source>
        <dbReference type="ARBA" id="ARBA00023163"/>
    </source>
</evidence>
<dbReference type="Proteomes" id="UP001477870">
    <property type="component" value="Unassembled WGS sequence"/>
</dbReference>
<proteinExistence type="predicted"/>
<evidence type="ECO:0000313" key="7">
    <source>
        <dbReference type="Proteomes" id="UP001477870"/>
    </source>
</evidence>
<dbReference type="Pfam" id="PF00440">
    <property type="entry name" value="TetR_N"/>
    <property type="match status" value="1"/>
</dbReference>
<comment type="caution">
    <text evidence="6">The sequence shown here is derived from an EMBL/GenBank/DDBJ whole genome shotgun (WGS) entry which is preliminary data.</text>
</comment>
<feature type="DNA-binding region" description="H-T-H motif" evidence="4">
    <location>
        <begin position="29"/>
        <end position="48"/>
    </location>
</feature>
<organism evidence="6 7">
    <name type="scientific">Ahrensia kielensis</name>
    <dbReference type="NCBI Taxonomy" id="76980"/>
    <lineage>
        <taxon>Bacteria</taxon>
        <taxon>Pseudomonadati</taxon>
        <taxon>Pseudomonadota</taxon>
        <taxon>Alphaproteobacteria</taxon>
        <taxon>Hyphomicrobiales</taxon>
        <taxon>Ahrensiaceae</taxon>
        <taxon>Ahrensia</taxon>
    </lineage>
</organism>
<reference evidence="6 7" key="1">
    <citation type="submission" date="2024-03" db="EMBL/GenBank/DDBJ databases">
        <title>Community enrichment and isolation of bacterial strains for fucoidan degradation.</title>
        <authorList>
            <person name="Sichert A."/>
        </authorList>
    </citation>
    <scope>NUCLEOTIDE SEQUENCE [LARGE SCALE GENOMIC DNA]</scope>
    <source>
        <strain evidence="6 7">AS62</strain>
    </source>
</reference>
<dbReference type="SUPFAM" id="SSF46689">
    <property type="entry name" value="Homeodomain-like"/>
    <property type="match status" value="1"/>
</dbReference>
<name>A0ABU9T8F0_9HYPH</name>
<dbReference type="PROSITE" id="PS50977">
    <property type="entry name" value="HTH_TETR_2"/>
    <property type="match status" value="1"/>
</dbReference>
<evidence type="ECO:0000259" key="5">
    <source>
        <dbReference type="PROSITE" id="PS50977"/>
    </source>
</evidence>
<dbReference type="InterPro" id="IPR009057">
    <property type="entry name" value="Homeodomain-like_sf"/>
</dbReference>
<dbReference type="RefSeq" id="WP_342848412.1">
    <property type="nucleotide sequence ID" value="NZ_JBBMQO010000005.1"/>
</dbReference>
<evidence type="ECO:0000313" key="6">
    <source>
        <dbReference type="EMBL" id="MEM5502038.1"/>
    </source>
</evidence>
<keyword evidence="1" id="KW-0805">Transcription regulation</keyword>
<protein>
    <submittedName>
        <fullName evidence="6">TetR/AcrR family transcriptional regulator</fullName>
    </submittedName>
</protein>
<gene>
    <name evidence="6" type="ORF">WNY59_10595</name>
</gene>
<evidence type="ECO:0000256" key="4">
    <source>
        <dbReference type="PROSITE-ProRule" id="PRU00335"/>
    </source>
</evidence>
<sequence>MLDFCDNKRGLILQSALTVFLSYGFKKTSMDDIAREAKISRPALYQIFKNKSDIFRAISHQLLENSALSAKDAFNTHDTLRDQLFACIDNAILKMHRYVDETPHGVELTGINQELAQDIEVKWKADMLVIITEGIERAIKQGNADLSRFTNPHINAHSIAQIIMHNIEGMRHTYLCGDPIDQYVETLMDFMAQAISTDNQAQNQN</sequence>
<dbReference type="EMBL" id="JBBMQO010000005">
    <property type="protein sequence ID" value="MEM5502038.1"/>
    <property type="molecule type" value="Genomic_DNA"/>
</dbReference>
<dbReference type="PANTHER" id="PTHR47506:SF6">
    <property type="entry name" value="HTH-TYPE TRANSCRIPTIONAL REPRESSOR NEMR"/>
    <property type="match status" value="1"/>
</dbReference>
<evidence type="ECO:0000256" key="1">
    <source>
        <dbReference type="ARBA" id="ARBA00023015"/>
    </source>
</evidence>
<dbReference type="InterPro" id="IPR001647">
    <property type="entry name" value="HTH_TetR"/>
</dbReference>
<dbReference type="PRINTS" id="PR00455">
    <property type="entry name" value="HTHTETR"/>
</dbReference>
<keyword evidence="2 4" id="KW-0238">DNA-binding</keyword>
<accession>A0ABU9T8F0</accession>
<feature type="domain" description="HTH tetR-type" evidence="5">
    <location>
        <begin position="6"/>
        <end position="66"/>
    </location>
</feature>
<dbReference type="PANTHER" id="PTHR47506">
    <property type="entry name" value="TRANSCRIPTIONAL REGULATORY PROTEIN"/>
    <property type="match status" value="1"/>
</dbReference>